<evidence type="ECO:0008006" key="4">
    <source>
        <dbReference type="Google" id="ProtNLM"/>
    </source>
</evidence>
<feature type="transmembrane region" description="Helical" evidence="1">
    <location>
        <begin position="40"/>
        <end position="60"/>
    </location>
</feature>
<dbReference type="OrthoDB" id="3625784at2"/>
<feature type="transmembrane region" description="Helical" evidence="1">
    <location>
        <begin position="114"/>
        <end position="138"/>
    </location>
</feature>
<dbReference type="Pfam" id="PF19853">
    <property type="entry name" value="DUF6328"/>
    <property type="match status" value="1"/>
</dbReference>
<dbReference type="Proteomes" id="UP000033551">
    <property type="component" value="Unassembled WGS sequence"/>
</dbReference>
<keyword evidence="1" id="KW-1133">Transmembrane helix</keyword>
<keyword evidence="1" id="KW-0812">Transmembrane</keyword>
<proteinExistence type="predicted"/>
<dbReference type="InterPro" id="IPR046291">
    <property type="entry name" value="DUF6328"/>
</dbReference>
<comment type="caution">
    <text evidence="2">The sequence shown here is derived from an EMBL/GenBank/DDBJ whole genome shotgun (WGS) entry which is preliminary data.</text>
</comment>
<protein>
    <recommendedName>
        <fullName evidence="4">Integral membrane protein</fullName>
    </recommendedName>
</protein>
<reference evidence="2 3" key="1">
    <citation type="submission" date="2015-02" db="EMBL/GenBank/DDBJ databases">
        <authorList>
            <person name="Ju K.-S."/>
            <person name="Doroghazi J.R."/>
            <person name="Metcalf W."/>
        </authorList>
    </citation>
    <scope>NUCLEOTIDE SEQUENCE [LARGE SCALE GENOMIC DNA]</scope>
    <source>
        <strain evidence="2 3">NRRL ISP-5550</strain>
    </source>
</reference>
<organism evidence="2 3">
    <name type="scientific">Streptomyces katrae</name>
    <dbReference type="NCBI Taxonomy" id="68223"/>
    <lineage>
        <taxon>Bacteria</taxon>
        <taxon>Bacillati</taxon>
        <taxon>Actinomycetota</taxon>
        <taxon>Actinomycetes</taxon>
        <taxon>Kitasatosporales</taxon>
        <taxon>Streptomycetaceae</taxon>
        <taxon>Streptomyces</taxon>
    </lineage>
</organism>
<dbReference type="AlphaFoldDB" id="A0A0F4J8U8"/>
<evidence type="ECO:0000313" key="3">
    <source>
        <dbReference type="Proteomes" id="UP000033551"/>
    </source>
</evidence>
<name>A0A0F4J8U8_9ACTN</name>
<evidence type="ECO:0000313" key="2">
    <source>
        <dbReference type="EMBL" id="KJY30229.1"/>
    </source>
</evidence>
<feature type="transmembrane region" description="Helical" evidence="1">
    <location>
        <begin position="144"/>
        <end position="165"/>
    </location>
</feature>
<sequence>MSNRLLSRTHQRARLLGPGDRHESCDERADRLWGELLHEVRVALTAVQLLLAFLLAAPFSQVFGRLPTTDHLLYVVCVVLGGAATGALTAPVCLHRLVTGLGVKPEAVVWAARLTLTGLVLLLGMVALALLIVLRTVLGAPTALVVDLTVVVWCAGCWLVPTALVRRTAVLRRGDTLFETRQ</sequence>
<keyword evidence="3" id="KW-1185">Reference proteome</keyword>
<evidence type="ECO:0000256" key="1">
    <source>
        <dbReference type="SAM" id="Phobius"/>
    </source>
</evidence>
<dbReference type="PATRIC" id="fig|68223.7.peg.8913"/>
<gene>
    <name evidence="2" type="ORF">VR44_20915</name>
</gene>
<dbReference type="EMBL" id="JZWV01000581">
    <property type="protein sequence ID" value="KJY30229.1"/>
    <property type="molecule type" value="Genomic_DNA"/>
</dbReference>
<keyword evidence="1" id="KW-0472">Membrane</keyword>
<feature type="transmembrane region" description="Helical" evidence="1">
    <location>
        <begin position="72"/>
        <end position="94"/>
    </location>
</feature>
<accession>A0A0F4J8U8</accession>
<dbReference type="RefSeq" id="WP_045949084.1">
    <property type="nucleotide sequence ID" value="NZ_JZWV01000581.1"/>
</dbReference>